<evidence type="ECO:0008006" key="4">
    <source>
        <dbReference type="Google" id="ProtNLM"/>
    </source>
</evidence>
<organism evidence="2 3">
    <name type="scientific">Ilyodon furcidens</name>
    <name type="common">goldbreast splitfin</name>
    <dbReference type="NCBI Taxonomy" id="33524"/>
    <lineage>
        <taxon>Eukaryota</taxon>
        <taxon>Metazoa</taxon>
        <taxon>Chordata</taxon>
        <taxon>Craniata</taxon>
        <taxon>Vertebrata</taxon>
        <taxon>Euteleostomi</taxon>
        <taxon>Actinopterygii</taxon>
        <taxon>Neopterygii</taxon>
        <taxon>Teleostei</taxon>
        <taxon>Neoteleostei</taxon>
        <taxon>Acanthomorphata</taxon>
        <taxon>Ovalentaria</taxon>
        <taxon>Atherinomorphae</taxon>
        <taxon>Cyprinodontiformes</taxon>
        <taxon>Goodeidae</taxon>
        <taxon>Ilyodon</taxon>
    </lineage>
</organism>
<accession>A0ABV0VBH5</accession>
<evidence type="ECO:0000313" key="3">
    <source>
        <dbReference type="Proteomes" id="UP001482620"/>
    </source>
</evidence>
<feature type="transmembrane region" description="Helical" evidence="1">
    <location>
        <begin position="66"/>
        <end position="89"/>
    </location>
</feature>
<keyword evidence="3" id="KW-1185">Reference proteome</keyword>
<sequence length="140" mass="16288">MDTVANIQVYRVKMILMHDFFFSLVGCCFAFFLCYSSCLCFLHIIFHLSLPDFFRFLSSCPSSLHFLSLSFAPSSCLNCSLLFAFTFAAPHSPPFPNTFSLPLFLPRVESYQTDVERHCEETGVLLHHWRHQQLRHAEQR</sequence>
<proteinExistence type="predicted"/>
<protein>
    <recommendedName>
        <fullName evidence="4">Transmembrane protein</fullName>
    </recommendedName>
</protein>
<feature type="transmembrane region" description="Helical" evidence="1">
    <location>
        <begin position="20"/>
        <end position="46"/>
    </location>
</feature>
<comment type="caution">
    <text evidence="2">The sequence shown here is derived from an EMBL/GenBank/DDBJ whole genome shotgun (WGS) entry which is preliminary data.</text>
</comment>
<evidence type="ECO:0000313" key="2">
    <source>
        <dbReference type="EMBL" id="MEQ2253791.1"/>
    </source>
</evidence>
<keyword evidence="1" id="KW-0812">Transmembrane</keyword>
<name>A0ABV0VBH5_9TELE</name>
<dbReference type="EMBL" id="JAHRIQ010099865">
    <property type="protein sequence ID" value="MEQ2253791.1"/>
    <property type="molecule type" value="Genomic_DNA"/>
</dbReference>
<reference evidence="2 3" key="1">
    <citation type="submission" date="2021-06" db="EMBL/GenBank/DDBJ databases">
        <authorList>
            <person name="Palmer J.M."/>
        </authorList>
    </citation>
    <scope>NUCLEOTIDE SEQUENCE [LARGE SCALE GENOMIC DNA]</scope>
    <source>
        <strain evidence="3">if_2019</strain>
        <tissue evidence="2">Muscle</tissue>
    </source>
</reference>
<keyword evidence="1" id="KW-1133">Transmembrane helix</keyword>
<gene>
    <name evidence="2" type="ORF">ILYODFUR_036126</name>
</gene>
<dbReference type="Proteomes" id="UP001482620">
    <property type="component" value="Unassembled WGS sequence"/>
</dbReference>
<evidence type="ECO:0000256" key="1">
    <source>
        <dbReference type="SAM" id="Phobius"/>
    </source>
</evidence>
<keyword evidence="1" id="KW-0472">Membrane</keyword>